<name>A0A8J6ZY71_DESMC</name>
<sequence length="181" mass="20753">MQNWPSWIPTPRFWVNAIALILLIIGLQHAIAYLGMIIFMLINLLPRLIFIKLIYLFSLVAQLSPIILVAFVHHWLHRFLDNFFPESRVTEIESAPGVFPSLLSWWEGLYGWSVNILSAVIVFGILGLFSPSPDLFNLLTLFKNEAPPLLTISNLIQVIIAAYLYQFEYLVHQHLIAAARQ</sequence>
<comment type="caution">
    <text evidence="2">The sequence shown here is derived from an EMBL/GenBank/DDBJ whole genome shotgun (WGS) entry which is preliminary data.</text>
</comment>
<organism evidence="2 3">
    <name type="scientific">Desmonostoc muscorum LEGE 12446</name>
    <dbReference type="NCBI Taxonomy" id="1828758"/>
    <lineage>
        <taxon>Bacteria</taxon>
        <taxon>Bacillati</taxon>
        <taxon>Cyanobacteriota</taxon>
        <taxon>Cyanophyceae</taxon>
        <taxon>Nostocales</taxon>
        <taxon>Nostocaceae</taxon>
        <taxon>Desmonostoc</taxon>
    </lineage>
</organism>
<evidence type="ECO:0000313" key="2">
    <source>
        <dbReference type="EMBL" id="MBE9025418.1"/>
    </source>
</evidence>
<dbReference type="RefSeq" id="WP_193920439.1">
    <property type="nucleotide sequence ID" value="NZ_JADEXS020000001.1"/>
</dbReference>
<evidence type="ECO:0000256" key="1">
    <source>
        <dbReference type="SAM" id="Phobius"/>
    </source>
</evidence>
<keyword evidence="3" id="KW-1185">Reference proteome</keyword>
<accession>A0A8J6ZY71</accession>
<feature type="transmembrane region" description="Helical" evidence="1">
    <location>
        <begin position="13"/>
        <end position="41"/>
    </location>
</feature>
<keyword evidence="1" id="KW-0812">Transmembrane</keyword>
<dbReference type="EMBL" id="JADEXS010000413">
    <property type="protein sequence ID" value="MBE9025418.1"/>
    <property type="molecule type" value="Genomic_DNA"/>
</dbReference>
<feature type="transmembrane region" description="Helical" evidence="1">
    <location>
        <begin position="53"/>
        <end position="76"/>
    </location>
</feature>
<dbReference type="Proteomes" id="UP000622533">
    <property type="component" value="Unassembled WGS sequence"/>
</dbReference>
<evidence type="ECO:0000313" key="3">
    <source>
        <dbReference type="Proteomes" id="UP000622533"/>
    </source>
</evidence>
<proteinExistence type="predicted"/>
<protein>
    <submittedName>
        <fullName evidence="2">Uncharacterized protein</fullName>
    </submittedName>
</protein>
<keyword evidence="1" id="KW-1133">Transmembrane helix</keyword>
<dbReference type="AlphaFoldDB" id="A0A8J6ZY71"/>
<reference evidence="2" key="1">
    <citation type="submission" date="2020-10" db="EMBL/GenBank/DDBJ databases">
        <authorList>
            <person name="Castelo-Branco R."/>
            <person name="Eusebio N."/>
            <person name="Adriana R."/>
            <person name="Vieira A."/>
            <person name="Brugerolle De Fraissinette N."/>
            <person name="Rezende De Castro R."/>
            <person name="Schneider M.P."/>
            <person name="Vasconcelos V."/>
            <person name="Leao P.N."/>
        </authorList>
    </citation>
    <scope>NUCLEOTIDE SEQUENCE</scope>
    <source>
        <strain evidence="2">LEGE 12446</strain>
    </source>
</reference>
<feature type="transmembrane region" description="Helical" evidence="1">
    <location>
        <begin position="109"/>
        <end position="129"/>
    </location>
</feature>
<gene>
    <name evidence="2" type="ORF">IQ276_24250</name>
</gene>
<keyword evidence="1" id="KW-0472">Membrane</keyword>